<dbReference type="RefSeq" id="WP_306887549.1">
    <property type="nucleotide sequence ID" value="NZ_JAUSUL010000006.1"/>
</dbReference>
<evidence type="ECO:0000256" key="1">
    <source>
        <dbReference type="ARBA" id="ARBA00023239"/>
    </source>
</evidence>
<dbReference type="PANTHER" id="PTHR42849">
    <property type="entry name" value="N-ACETYLNEURAMINATE LYASE"/>
    <property type="match status" value="1"/>
</dbReference>
<gene>
    <name evidence="4" type="ORF">J2S73_004115</name>
</gene>
<dbReference type="GO" id="GO:0008747">
    <property type="term" value="F:N-acetylneuraminate lyase activity"/>
    <property type="evidence" value="ECO:0007669"/>
    <property type="project" value="TreeGrafter"/>
</dbReference>
<evidence type="ECO:0000256" key="2">
    <source>
        <dbReference type="PIRNR" id="PIRNR001365"/>
    </source>
</evidence>
<sequence>MKYARKDAKAHAFANMTGIWAAALTPFTDTLAIDEDGFRRNIDHWIEDLKIDGFFIAGKQGEFFSMSVDERKRTFDLAVEACGDRAQTIMSCSDQNMDVVIDLARHAQEGGADYIVVHAPMLHFFEAQDETLLAYYKTIAEKVDIGIALWSHPDSGYLMSPELCNKLADIENVVAIKYSVPRDMYVELTRLAGDRILVSTASEKEWLDNILELGWQLYLCSSPPYLIQTKHDLRMREYTDLAFAGEAEKAKAVSASLDPVRHALRSTRPAEKPHAQQKYWQDLLGQVGGAVRPPMLSLTEEEKSQVRSAFETCGLKTSPDAASGAGGSTNQTERMTG</sequence>
<dbReference type="SUPFAM" id="SSF51569">
    <property type="entry name" value="Aldolase"/>
    <property type="match status" value="1"/>
</dbReference>
<comment type="similarity">
    <text evidence="2">Belongs to the DapA family.</text>
</comment>
<dbReference type="SMART" id="SM01130">
    <property type="entry name" value="DHDPS"/>
    <property type="match status" value="1"/>
</dbReference>
<dbReference type="InterPro" id="IPR002220">
    <property type="entry name" value="DapA-like"/>
</dbReference>
<dbReference type="AlphaFoldDB" id="A0AAE3VSK1"/>
<evidence type="ECO:0000313" key="4">
    <source>
        <dbReference type="EMBL" id="MDQ0317629.1"/>
    </source>
</evidence>
<dbReference type="GO" id="GO:0005829">
    <property type="term" value="C:cytosol"/>
    <property type="evidence" value="ECO:0007669"/>
    <property type="project" value="TreeGrafter"/>
</dbReference>
<dbReference type="Proteomes" id="UP001229244">
    <property type="component" value="Unassembled WGS sequence"/>
</dbReference>
<dbReference type="PIRSF" id="PIRSF001365">
    <property type="entry name" value="DHDPS"/>
    <property type="match status" value="1"/>
</dbReference>
<dbReference type="CDD" id="cd00408">
    <property type="entry name" value="DHDPS-like"/>
    <property type="match status" value="1"/>
</dbReference>
<comment type="caution">
    <text evidence="4">The sequence shown here is derived from an EMBL/GenBank/DDBJ whole genome shotgun (WGS) entry which is preliminary data.</text>
</comment>
<feature type="compositionally biased region" description="Polar residues" evidence="3">
    <location>
        <begin position="328"/>
        <end position="337"/>
    </location>
</feature>
<reference evidence="4" key="1">
    <citation type="submission" date="2023-07" db="EMBL/GenBank/DDBJ databases">
        <title>Genomic Encyclopedia of Type Strains, Phase IV (KMG-IV): sequencing the most valuable type-strain genomes for metagenomic binning, comparative biology and taxonomic classification.</title>
        <authorList>
            <person name="Goeker M."/>
        </authorList>
    </citation>
    <scope>NUCLEOTIDE SEQUENCE</scope>
    <source>
        <strain evidence="4">DSM 21202</strain>
    </source>
</reference>
<evidence type="ECO:0000313" key="5">
    <source>
        <dbReference type="Proteomes" id="UP001229244"/>
    </source>
</evidence>
<accession>A0AAE3VSK1</accession>
<dbReference type="EC" id="4.3.3.7" evidence="4"/>
<proteinExistence type="inferred from homology"/>
<dbReference type="GO" id="GO:0019262">
    <property type="term" value="P:N-acetylneuraminate catabolic process"/>
    <property type="evidence" value="ECO:0007669"/>
    <property type="project" value="TreeGrafter"/>
</dbReference>
<dbReference type="InterPro" id="IPR013785">
    <property type="entry name" value="Aldolase_TIM"/>
</dbReference>
<organism evidence="4 5">
    <name type="scientific">Amorphus orientalis</name>
    <dbReference type="NCBI Taxonomy" id="649198"/>
    <lineage>
        <taxon>Bacteria</taxon>
        <taxon>Pseudomonadati</taxon>
        <taxon>Pseudomonadota</taxon>
        <taxon>Alphaproteobacteria</taxon>
        <taxon>Hyphomicrobiales</taxon>
        <taxon>Amorphaceae</taxon>
        <taxon>Amorphus</taxon>
    </lineage>
</organism>
<dbReference type="PANTHER" id="PTHR42849:SF1">
    <property type="entry name" value="N-ACETYLNEURAMINATE LYASE"/>
    <property type="match status" value="1"/>
</dbReference>
<keyword evidence="1 2" id="KW-0456">Lyase</keyword>
<feature type="region of interest" description="Disordered" evidence="3">
    <location>
        <begin position="315"/>
        <end position="337"/>
    </location>
</feature>
<dbReference type="GO" id="GO:0008840">
    <property type="term" value="F:4-hydroxy-tetrahydrodipicolinate synthase activity"/>
    <property type="evidence" value="ECO:0007669"/>
    <property type="project" value="UniProtKB-EC"/>
</dbReference>
<dbReference type="Gene3D" id="3.20.20.70">
    <property type="entry name" value="Aldolase class I"/>
    <property type="match status" value="1"/>
</dbReference>
<keyword evidence="5" id="KW-1185">Reference proteome</keyword>
<name>A0AAE3VSK1_9HYPH</name>
<dbReference type="Pfam" id="PF00701">
    <property type="entry name" value="DHDPS"/>
    <property type="match status" value="1"/>
</dbReference>
<dbReference type="EMBL" id="JAUSUL010000006">
    <property type="protein sequence ID" value="MDQ0317629.1"/>
    <property type="molecule type" value="Genomic_DNA"/>
</dbReference>
<evidence type="ECO:0000256" key="3">
    <source>
        <dbReference type="SAM" id="MobiDB-lite"/>
    </source>
</evidence>
<protein>
    <submittedName>
        <fullName evidence="4">4-hydroxy-tetrahydrodipicolinate synthase</fullName>
        <ecNumber evidence="4">4.3.3.7</ecNumber>
    </submittedName>
</protein>